<dbReference type="SUPFAM" id="SSF49785">
    <property type="entry name" value="Galactose-binding domain-like"/>
    <property type="match status" value="1"/>
</dbReference>
<dbReference type="Pfam" id="PF18565">
    <property type="entry name" value="Glyco_hydro2_C5"/>
    <property type="match status" value="1"/>
</dbReference>
<dbReference type="InterPro" id="IPR006311">
    <property type="entry name" value="TAT_signal"/>
</dbReference>
<dbReference type="InterPro" id="IPR013783">
    <property type="entry name" value="Ig-like_fold"/>
</dbReference>
<proteinExistence type="inferred from homology"/>
<dbReference type="Gene3D" id="2.60.40.10">
    <property type="entry name" value="Immunoglobulins"/>
    <property type="match status" value="3"/>
</dbReference>
<dbReference type="InterPro" id="IPR006104">
    <property type="entry name" value="Glyco_hydro_2_N"/>
</dbReference>
<evidence type="ECO:0000256" key="2">
    <source>
        <dbReference type="ARBA" id="ARBA00022801"/>
    </source>
</evidence>
<dbReference type="InterPro" id="IPR036156">
    <property type="entry name" value="Beta-gal/glucu_dom_sf"/>
</dbReference>
<sequence>MTLVDRIDLNRRDVLIATGASSLLMAGGVAEAAPAPRIGRGQSFDLGWRFHRGAGHGFEAPGFNDGAWRAVDLPHDWSIEDLPAGEGRGGKVVGPFAEKAEGGTAVGFAVGGEGWYRKRFRLSAPRGGRVELLFDGVYMDSDVWLNGHPLGSNASGYTPFAYDLTPHLSPSGENVIVVRVRNEGRNSRWYSGSGIYRHVWLDVLPQTARIERWGVVVNTRRIANGEAELDIATALQDAGQGDIVVSRIKDAAGKTVWQAQVPVAHAAEQSASLNAPNLWSPDTPNLYTLETELRRGGRVLDRTETVFGVRIVTFDATTGMTINGTPTKLRGGCIHHDNGLLGACAFDAAEERKVALLKARGYNAVRPSHNLFSPAFFRACDKIGLFVVGETFDTWHHPKKPQDYSTVFAKRWRQDLDTIIRSTRNHPSVVMWSIGNEIPDRNTEEGMALQWQIVNAVHRIDPTRPVTAAINGFPGHSVTPSAVTARAGKGGKADDMSSVFLDLVGYNYKLADYGADHARFPDRVFFGTESFAKDVVAIWDLTDRSPWLIGDFVWTAMDYLGEASIGGSTLVPKANANMPVMPTTWPWVNADCGDIDLIGQQKAPSLARDVVWGISPLEIAVQQPMADDKTELLKAWGWSNEAQSWTWPGSEGKQLAVRAHSSGDKVELHLNGKLINSKAVEAKRVEFSVPYAPGTLEAVAFRGGKEIGRRTLTTVGKPAAIRVTAEKPRGGAGRGDVSFLLVEVVDAQGRRVPGAKLPLTASLSGPADMVGFGGANPQAIGSYQASTAESWDGRAQLVVRGRGSRGTVGVEVKAAGLASGRVALPLT</sequence>
<keyword evidence="2 9" id="KW-0378">Hydrolase</keyword>
<evidence type="ECO:0000313" key="9">
    <source>
        <dbReference type="EMBL" id="MFC4595742.1"/>
    </source>
</evidence>
<reference evidence="10" key="1">
    <citation type="journal article" date="2019" name="Int. J. Syst. Evol. Microbiol.">
        <title>The Global Catalogue of Microorganisms (GCM) 10K type strain sequencing project: providing services to taxonomists for standard genome sequencing and annotation.</title>
        <authorList>
            <consortium name="The Broad Institute Genomics Platform"/>
            <consortium name="The Broad Institute Genome Sequencing Center for Infectious Disease"/>
            <person name="Wu L."/>
            <person name="Ma J."/>
        </authorList>
    </citation>
    <scope>NUCLEOTIDE SEQUENCE [LARGE SCALE GENOMIC DNA]</scope>
    <source>
        <strain evidence="10">NBRC 103632</strain>
    </source>
</reference>
<dbReference type="InterPro" id="IPR008979">
    <property type="entry name" value="Galactose-bd-like_sf"/>
</dbReference>
<feature type="domain" description="Glycoside hydrolase family 2 catalytic" evidence="5">
    <location>
        <begin position="320"/>
        <end position="469"/>
    </location>
</feature>
<organism evidence="9 10">
    <name type="scientific">Sphingobium tyrosinilyticum</name>
    <dbReference type="NCBI Taxonomy" id="2715436"/>
    <lineage>
        <taxon>Bacteria</taxon>
        <taxon>Pseudomonadati</taxon>
        <taxon>Pseudomonadota</taxon>
        <taxon>Alphaproteobacteria</taxon>
        <taxon>Sphingomonadales</taxon>
        <taxon>Sphingomonadaceae</taxon>
        <taxon>Sphingobium</taxon>
    </lineage>
</organism>
<dbReference type="Gene3D" id="3.20.20.80">
    <property type="entry name" value="Glycosidases"/>
    <property type="match status" value="1"/>
</dbReference>
<evidence type="ECO:0000259" key="8">
    <source>
        <dbReference type="Pfam" id="PF18565"/>
    </source>
</evidence>
<dbReference type="Pfam" id="PF02836">
    <property type="entry name" value="Glyco_hydro_2_C"/>
    <property type="match status" value="1"/>
</dbReference>
<keyword evidence="10" id="KW-1185">Reference proteome</keyword>
<dbReference type="PRINTS" id="PR00132">
    <property type="entry name" value="GLHYDRLASE2"/>
</dbReference>
<dbReference type="Pfam" id="PF02837">
    <property type="entry name" value="Glyco_hydro_2_N"/>
    <property type="match status" value="1"/>
</dbReference>
<dbReference type="Proteomes" id="UP001595957">
    <property type="component" value="Unassembled WGS sequence"/>
</dbReference>
<comment type="caution">
    <text evidence="9">The sequence shown here is derived from an EMBL/GenBank/DDBJ whole genome shotgun (WGS) entry which is preliminary data.</text>
</comment>
<evidence type="ECO:0000256" key="3">
    <source>
        <dbReference type="ARBA" id="ARBA00023295"/>
    </source>
</evidence>
<feature type="domain" description="Glycoside hydrolase family 2" evidence="8">
    <location>
        <begin position="721"/>
        <end position="822"/>
    </location>
</feature>
<dbReference type="PANTHER" id="PTHR42732:SF1">
    <property type="entry name" value="BETA-MANNOSIDASE"/>
    <property type="match status" value="1"/>
</dbReference>
<evidence type="ECO:0000259" key="7">
    <source>
        <dbReference type="Pfam" id="PF16355"/>
    </source>
</evidence>
<dbReference type="InterPro" id="IPR040605">
    <property type="entry name" value="Glyco_hydro2_dom5"/>
</dbReference>
<name>A0ABV9F1E4_9SPHN</name>
<evidence type="ECO:0000259" key="5">
    <source>
        <dbReference type="Pfam" id="PF02836"/>
    </source>
</evidence>
<dbReference type="PROSITE" id="PS51318">
    <property type="entry name" value="TAT"/>
    <property type="match status" value="1"/>
</dbReference>
<protein>
    <submittedName>
        <fullName evidence="9">Glycoside hydrolase family 2 TIM barrel-domain containing protein</fullName>
    </submittedName>
</protein>
<evidence type="ECO:0000313" key="10">
    <source>
        <dbReference type="Proteomes" id="UP001595957"/>
    </source>
</evidence>
<evidence type="ECO:0000259" key="6">
    <source>
        <dbReference type="Pfam" id="PF02837"/>
    </source>
</evidence>
<gene>
    <name evidence="9" type="ORF">ACFO3E_16400</name>
</gene>
<keyword evidence="3" id="KW-0326">Glycosidase</keyword>
<dbReference type="SUPFAM" id="SSF49303">
    <property type="entry name" value="beta-Galactosidase/glucuronidase domain"/>
    <property type="match status" value="1"/>
</dbReference>
<dbReference type="Gene3D" id="2.60.120.260">
    <property type="entry name" value="Galactose-binding domain-like"/>
    <property type="match status" value="1"/>
</dbReference>
<dbReference type="InterPro" id="IPR006103">
    <property type="entry name" value="Glyco_hydro_2_cat"/>
</dbReference>
<comment type="similarity">
    <text evidence="1">Belongs to the glycosyl hydrolase 2 family.</text>
</comment>
<dbReference type="InterPro" id="IPR017853">
    <property type="entry name" value="GH"/>
</dbReference>
<feature type="domain" description="Glycosyl hydrolases family 2 sugar binding" evidence="6">
    <location>
        <begin position="110"/>
        <end position="201"/>
    </location>
</feature>
<dbReference type="InterPro" id="IPR006101">
    <property type="entry name" value="Glyco_hydro_2"/>
</dbReference>
<accession>A0ABV9F1E4</accession>
<dbReference type="Pfam" id="PF16355">
    <property type="entry name" value="DUF4982"/>
    <property type="match status" value="1"/>
</dbReference>
<dbReference type="PANTHER" id="PTHR42732">
    <property type="entry name" value="BETA-GALACTOSIDASE"/>
    <property type="match status" value="1"/>
</dbReference>
<dbReference type="EMBL" id="JBHSFZ010000058">
    <property type="protein sequence ID" value="MFC4595742.1"/>
    <property type="molecule type" value="Genomic_DNA"/>
</dbReference>
<dbReference type="Pfam" id="PF00703">
    <property type="entry name" value="Glyco_hydro_2"/>
    <property type="match status" value="1"/>
</dbReference>
<evidence type="ECO:0000256" key="1">
    <source>
        <dbReference type="ARBA" id="ARBA00007401"/>
    </source>
</evidence>
<feature type="domain" description="Glycoside hydrolase family 2 immunoglobulin-like beta-sandwich" evidence="4">
    <location>
        <begin position="215"/>
        <end position="310"/>
    </location>
</feature>
<dbReference type="GO" id="GO:0016787">
    <property type="term" value="F:hydrolase activity"/>
    <property type="evidence" value="ECO:0007669"/>
    <property type="project" value="UniProtKB-KW"/>
</dbReference>
<evidence type="ECO:0000259" key="4">
    <source>
        <dbReference type="Pfam" id="PF00703"/>
    </source>
</evidence>
<dbReference type="SUPFAM" id="SSF51445">
    <property type="entry name" value="(Trans)glycosidases"/>
    <property type="match status" value="1"/>
</dbReference>
<dbReference type="InterPro" id="IPR006102">
    <property type="entry name" value="Ig-like_GH2"/>
</dbReference>
<dbReference type="InterPro" id="IPR032311">
    <property type="entry name" value="DUF4982"/>
</dbReference>
<feature type="domain" description="DUF4982" evidence="7">
    <location>
        <begin position="652"/>
        <end position="707"/>
    </location>
</feature>
<dbReference type="InterPro" id="IPR051913">
    <property type="entry name" value="GH2_Domain-Containing"/>
</dbReference>